<evidence type="ECO:0008006" key="4">
    <source>
        <dbReference type="Google" id="ProtNLM"/>
    </source>
</evidence>
<organism evidence="2 3">
    <name type="scientific">Stephania japonica</name>
    <dbReference type="NCBI Taxonomy" id="461633"/>
    <lineage>
        <taxon>Eukaryota</taxon>
        <taxon>Viridiplantae</taxon>
        <taxon>Streptophyta</taxon>
        <taxon>Embryophyta</taxon>
        <taxon>Tracheophyta</taxon>
        <taxon>Spermatophyta</taxon>
        <taxon>Magnoliopsida</taxon>
        <taxon>Ranunculales</taxon>
        <taxon>Menispermaceae</taxon>
        <taxon>Menispermoideae</taxon>
        <taxon>Cissampelideae</taxon>
        <taxon>Stephania</taxon>
    </lineage>
</organism>
<dbReference type="GO" id="GO:0009507">
    <property type="term" value="C:chloroplast"/>
    <property type="evidence" value="ECO:0007669"/>
    <property type="project" value="TreeGrafter"/>
</dbReference>
<dbReference type="Proteomes" id="UP001417504">
    <property type="component" value="Unassembled WGS sequence"/>
</dbReference>
<dbReference type="AlphaFoldDB" id="A0AAP0ES03"/>
<feature type="compositionally biased region" description="Acidic residues" evidence="1">
    <location>
        <begin position="92"/>
        <end position="105"/>
    </location>
</feature>
<accession>A0AAP0ES03</accession>
<dbReference type="PANTHER" id="PTHR33415">
    <property type="entry name" value="PROTEIN EMBRYO DEFECTIVE 514"/>
    <property type="match status" value="1"/>
</dbReference>
<protein>
    <recommendedName>
        <fullName evidence="4">Protein DCL, chloroplastic</fullName>
    </recommendedName>
</protein>
<gene>
    <name evidence="2" type="ORF">Sjap_022434</name>
</gene>
<comment type="caution">
    <text evidence="2">The sequence shown here is derived from an EMBL/GenBank/DDBJ whole genome shotgun (WGS) entry which is preliminary data.</text>
</comment>
<dbReference type="PANTHER" id="PTHR33415:SF15">
    <property type="entry name" value="PROTEIN DCL HOMOLOG, CHLOROPLASTIC"/>
    <property type="match status" value="1"/>
</dbReference>
<name>A0AAP0ES03_9MAGN</name>
<dbReference type="InterPro" id="IPR044673">
    <property type="entry name" value="DCL-like"/>
</dbReference>
<dbReference type="Pfam" id="PF11523">
    <property type="entry name" value="DUF3223"/>
    <property type="match status" value="1"/>
</dbReference>
<dbReference type="EMBL" id="JBBNAE010000009">
    <property type="protein sequence ID" value="KAK9096937.1"/>
    <property type="molecule type" value="Genomic_DNA"/>
</dbReference>
<reference evidence="2 3" key="1">
    <citation type="submission" date="2024-01" db="EMBL/GenBank/DDBJ databases">
        <title>Genome assemblies of Stephania.</title>
        <authorList>
            <person name="Yang L."/>
        </authorList>
    </citation>
    <scope>NUCLEOTIDE SEQUENCE [LARGE SCALE GENOMIC DNA]</scope>
    <source>
        <strain evidence="2">QJT</strain>
        <tissue evidence="2">Leaf</tissue>
    </source>
</reference>
<evidence type="ECO:0000313" key="3">
    <source>
        <dbReference type="Proteomes" id="UP001417504"/>
    </source>
</evidence>
<dbReference type="GO" id="GO:1901259">
    <property type="term" value="P:chloroplast rRNA processing"/>
    <property type="evidence" value="ECO:0007669"/>
    <property type="project" value="TreeGrafter"/>
</dbReference>
<feature type="region of interest" description="Disordered" evidence="1">
    <location>
        <begin position="84"/>
        <end position="105"/>
    </location>
</feature>
<evidence type="ECO:0000256" key="1">
    <source>
        <dbReference type="SAM" id="MobiDB-lite"/>
    </source>
</evidence>
<dbReference type="GO" id="GO:0009658">
    <property type="term" value="P:chloroplast organization"/>
    <property type="evidence" value="ECO:0007669"/>
    <property type="project" value="TreeGrafter"/>
</dbReference>
<proteinExistence type="predicted"/>
<evidence type="ECO:0000313" key="2">
    <source>
        <dbReference type="EMBL" id="KAK9096937.1"/>
    </source>
</evidence>
<keyword evidence="3" id="KW-1185">Reference proteome</keyword>
<dbReference type="Gene3D" id="3.10.450.40">
    <property type="match status" value="1"/>
</dbReference>
<sequence length="207" mass="23544">MASISNFPQLIPTSRPTSHLQFSHSTLPLLSIAATPKLPRSQCALKTRSSGDKVGRQEAYVPDLLRKPVVSPVEELRAERSRSGGFEKLSVPDDDDGEEREEEEWDDWENRILEDTVPLVGFVRMILHSGKYESGDKLNPEHEKTIIERLLPYHPEFEKKVGCGIDHITFKKIQFKNITYHQGTEGMHLETTSRHMNACAYGDWISS</sequence>